<evidence type="ECO:0000313" key="3">
    <source>
        <dbReference type="Proteomes" id="UP001174694"/>
    </source>
</evidence>
<feature type="region of interest" description="Disordered" evidence="1">
    <location>
        <begin position="1"/>
        <end position="93"/>
    </location>
</feature>
<feature type="compositionally biased region" description="Low complexity" evidence="1">
    <location>
        <begin position="150"/>
        <end position="162"/>
    </location>
</feature>
<feature type="region of interest" description="Disordered" evidence="1">
    <location>
        <begin position="307"/>
        <end position="340"/>
    </location>
</feature>
<protein>
    <submittedName>
        <fullName evidence="2">Uncharacterized protein</fullName>
    </submittedName>
</protein>
<sequence length="453" mass="49373">MTTARGPSLASPLSPAGKPEGAARPRKKLQKGGARQRTLAKRPEISTPTQEERRQHKEHKEYKEEEAVVRRRLPSQAQPAQQASLPLPPDLSDSKWLEYIRGSGLLCASLNQSPALLSSKERHDAPRSIVPEFSHLALSSRGGSQDSLEKLSSTESSRSSDASRVRRRAKTPVLKIGQLEGNTVLPAQDIELETHAVNKTSSVELIAEQYRALLQSRSSMLFDSRSEPPPSRQEGRDEAGDDIRRGSSEEPGTTRVPSTTTVPATAHLAVQPPNLLTGSPTSDDGTLVSFEEETVYFKPVSFSPEPPSPIFHDHDPLPALSHLLPSPAPHHNSGSNSDSDNNLSLQICLDLLVRELSSSLLDRPHQRRGAADASSLQIWVMIEAYERLRDQVCGAHGDGAGQLRPEEAQPLEAMFDTWLRALYCIHDRLAGGEAGESGSDGSDYEALESEDAD</sequence>
<accession>A0AA38VM92</accession>
<organism evidence="2 3">
    <name type="scientific">Pleurostoma richardsiae</name>
    <dbReference type="NCBI Taxonomy" id="41990"/>
    <lineage>
        <taxon>Eukaryota</taxon>
        <taxon>Fungi</taxon>
        <taxon>Dikarya</taxon>
        <taxon>Ascomycota</taxon>
        <taxon>Pezizomycotina</taxon>
        <taxon>Sordariomycetes</taxon>
        <taxon>Sordariomycetidae</taxon>
        <taxon>Calosphaeriales</taxon>
        <taxon>Pleurostomataceae</taxon>
        <taxon>Pleurostoma</taxon>
    </lineage>
</organism>
<evidence type="ECO:0000256" key="1">
    <source>
        <dbReference type="SAM" id="MobiDB-lite"/>
    </source>
</evidence>
<feature type="compositionally biased region" description="Low complexity" evidence="1">
    <location>
        <begin position="74"/>
        <end position="85"/>
    </location>
</feature>
<reference evidence="2" key="1">
    <citation type="submission" date="2022-07" db="EMBL/GenBank/DDBJ databases">
        <title>Fungi with potential for degradation of polypropylene.</title>
        <authorList>
            <person name="Gostincar C."/>
        </authorList>
    </citation>
    <scope>NUCLEOTIDE SEQUENCE</scope>
    <source>
        <strain evidence="2">EXF-13308</strain>
    </source>
</reference>
<dbReference type="EMBL" id="JANBVO010000006">
    <property type="protein sequence ID" value="KAJ9151259.1"/>
    <property type="molecule type" value="Genomic_DNA"/>
</dbReference>
<name>A0AA38VM92_9PEZI</name>
<dbReference type="AlphaFoldDB" id="A0AA38VM92"/>
<feature type="compositionally biased region" description="Low complexity" evidence="1">
    <location>
        <begin position="317"/>
        <end position="340"/>
    </location>
</feature>
<feature type="region of interest" description="Disordered" evidence="1">
    <location>
        <begin position="136"/>
        <end position="169"/>
    </location>
</feature>
<dbReference type="Proteomes" id="UP001174694">
    <property type="component" value="Unassembled WGS sequence"/>
</dbReference>
<proteinExistence type="predicted"/>
<keyword evidence="3" id="KW-1185">Reference proteome</keyword>
<feature type="compositionally biased region" description="Basic and acidic residues" evidence="1">
    <location>
        <begin position="50"/>
        <end position="69"/>
    </location>
</feature>
<comment type="caution">
    <text evidence="2">The sequence shown here is derived from an EMBL/GenBank/DDBJ whole genome shotgun (WGS) entry which is preliminary data.</text>
</comment>
<feature type="region of interest" description="Disordered" evidence="1">
    <location>
        <begin position="220"/>
        <end position="264"/>
    </location>
</feature>
<gene>
    <name evidence="2" type="ORF">NKR23_g3298</name>
</gene>
<feature type="compositionally biased region" description="Basic and acidic residues" evidence="1">
    <location>
        <begin position="233"/>
        <end position="248"/>
    </location>
</feature>
<evidence type="ECO:0000313" key="2">
    <source>
        <dbReference type="EMBL" id="KAJ9151259.1"/>
    </source>
</evidence>
<feature type="compositionally biased region" description="Acidic residues" evidence="1">
    <location>
        <begin position="442"/>
        <end position="453"/>
    </location>
</feature>
<feature type="region of interest" description="Disordered" evidence="1">
    <location>
        <begin position="433"/>
        <end position="453"/>
    </location>
</feature>